<protein>
    <submittedName>
        <fullName evidence="1">Uncharacterized protein</fullName>
    </submittedName>
</protein>
<sequence length="15" mass="1947">MFWQHYIKTEFNSLC</sequence>
<organism evidence="1">
    <name type="scientific">Anguilla anguilla</name>
    <name type="common">European freshwater eel</name>
    <name type="synonym">Muraena anguilla</name>
    <dbReference type="NCBI Taxonomy" id="7936"/>
    <lineage>
        <taxon>Eukaryota</taxon>
        <taxon>Metazoa</taxon>
        <taxon>Chordata</taxon>
        <taxon>Craniata</taxon>
        <taxon>Vertebrata</taxon>
        <taxon>Euteleostomi</taxon>
        <taxon>Actinopterygii</taxon>
        <taxon>Neopterygii</taxon>
        <taxon>Teleostei</taxon>
        <taxon>Anguilliformes</taxon>
        <taxon>Anguillidae</taxon>
        <taxon>Anguilla</taxon>
    </lineage>
</organism>
<name>A0A0E9QRR2_ANGAN</name>
<proteinExistence type="predicted"/>
<evidence type="ECO:0000313" key="1">
    <source>
        <dbReference type="EMBL" id="JAH19651.1"/>
    </source>
</evidence>
<reference evidence="1" key="1">
    <citation type="submission" date="2014-11" db="EMBL/GenBank/DDBJ databases">
        <authorList>
            <person name="Amaro Gonzalez C."/>
        </authorList>
    </citation>
    <scope>NUCLEOTIDE SEQUENCE</scope>
</reference>
<reference evidence="1" key="2">
    <citation type="journal article" date="2015" name="Fish Shellfish Immunol.">
        <title>Early steps in the European eel (Anguilla anguilla)-Vibrio vulnificus interaction in the gills: Role of the RtxA13 toxin.</title>
        <authorList>
            <person name="Callol A."/>
            <person name="Pajuelo D."/>
            <person name="Ebbesson L."/>
            <person name="Teles M."/>
            <person name="MacKenzie S."/>
            <person name="Amaro C."/>
        </authorList>
    </citation>
    <scope>NUCLEOTIDE SEQUENCE</scope>
</reference>
<dbReference type="EMBL" id="GBXM01088926">
    <property type="protein sequence ID" value="JAH19651.1"/>
    <property type="molecule type" value="Transcribed_RNA"/>
</dbReference>
<accession>A0A0E9QRR2</accession>